<reference evidence="1" key="2">
    <citation type="submission" date="2023-05" db="EMBL/GenBank/DDBJ databases">
        <authorList>
            <consortium name="Lawrence Berkeley National Laboratory"/>
            <person name="Steindorff A."/>
            <person name="Hensen N."/>
            <person name="Bonometti L."/>
            <person name="Westerberg I."/>
            <person name="Brannstrom I.O."/>
            <person name="Guillou S."/>
            <person name="Cros-Aarteil S."/>
            <person name="Calhoun S."/>
            <person name="Haridas S."/>
            <person name="Kuo A."/>
            <person name="Mondo S."/>
            <person name="Pangilinan J."/>
            <person name="Riley R."/>
            <person name="Labutti K."/>
            <person name="Andreopoulos B."/>
            <person name="Lipzen A."/>
            <person name="Chen C."/>
            <person name="Yanf M."/>
            <person name="Daum C."/>
            <person name="Ng V."/>
            <person name="Clum A."/>
            <person name="Ohm R."/>
            <person name="Martin F."/>
            <person name="Silar P."/>
            <person name="Natvig D."/>
            <person name="Lalanne C."/>
            <person name="Gautier V."/>
            <person name="Ament-Velasquez S.L."/>
            <person name="Kruys A."/>
            <person name="Hutchinson M.I."/>
            <person name="Powell A.J."/>
            <person name="Barry K."/>
            <person name="Miller A.N."/>
            <person name="Grigoriev I.V."/>
            <person name="Debuchy R."/>
            <person name="Gladieux P."/>
            <person name="Thoren M.H."/>
            <person name="Johannesson H."/>
        </authorList>
    </citation>
    <scope>NUCLEOTIDE SEQUENCE</scope>
    <source>
        <strain evidence="1">CBS 731.68</strain>
    </source>
</reference>
<reference evidence="1" key="1">
    <citation type="journal article" date="2023" name="Mol. Phylogenet. Evol.">
        <title>Genome-scale phylogeny and comparative genomics of the fungal order Sordariales.</title>
        <authorList>
            <person name="Hensen N."/>
            <person name="Bonometti L."/>
            <person name="Westerberg I."/>
            <person name="Brannstrom I.O."/>
            <person name="Guillou S."/>
            <person name="Cros-Aarteil S."/>
            <person name="Calhoun S."/>
            <person name="Haridas S."/>
            <person name="Kuo A."/>
            <person name="Mondo S."/>
            <person name="Pangilinan J."/>
            <person name="Riley R."/>
            <person name="LaButti K."/>
            <person name="Andreopoulos B."/>
            <person name="Lipzen A."/>
            <person name="Chen C."/>
            <person name="Yan M."/>
            <person name="Daum C."/>
            <person name="Ng V."/>
            <person name="Clum A."/>
            <person name="Steindorff A."/>
            <person name="Ohm R.A."/>
            <person name="Martin F."/>
            <person name="Silar P."/>
            <person name="Natvig D.O."/>
            <person name="Lalanne C."/>
            <person name="Gautier V."/>
            <person name="Ament-Velasquez S.L."/>
            <person name="Kruys A."/>
            <person name="Hutchinson M.I."/>
            <person name="Powell A.J."/>
            <person name="Barry K."/>
            <person name="Miller A.N."/>
            <person name="Grigoriev I.V."/>
            <person name="Debuchy R."/>
            <person name="Gladieux P."/>
            <person name="Hiltunen Thoren M."/>
            <person name="Johannesson H."/>
        </authorList>
    </citation>
    <scope>NUCLEOTIDE SEQUENCE</scope>
    <source>
        <strain evidence="1">CBS 731.68</strain>
    </source>
</reference>
<dbReference type="RefSeq" id="XP_062649285.1">
    <property type="nucleotide sequence ID" value="XM_062791092.1"/>
</dbReference>
<sequence length="173" mass="19145">MEGMEDDCGHDGYIDTVRGKFDENVEKVEIWEQDFERICLLCPSVRIADSASISEVYDMSLVAGAPGKSLASGVFFSTVHRLIATDGRVSTRAGFEKISGGAPEARGPGKAPLLPFYRPYRGRTWHSRGSSHMKRTNGLQAKLIVFLVDRNQYILQHGKVASGRCRSLPEARK</sequence>
<evidence type="ECO:0000313" key="1">
    <source>
        <dbReference type="EMBL" id="KAK4125514.1"/>
    </source>
</evidence>
<protein>
    <submittedName>
        <fullName evidence="1">Uncharacterized protein</fullName>
    </submittedName>
</protein>
<proteinExistence type="predicted"/>
<dbReference type="GeneID" id="87827861"/>
<organism evidence="1 2">
    <name type="scientific">Parathielavia appendiculata</name>
    <dbReference type="NCBI Taxonomy" id="2587402"/>
    <lineage>
        <taxon>Eukaryota</taxon>
        <taxon>Fungi</taxon>
        <taxon>Dikarya</taxon>
        <taxon>Ascomycota</taxon>
        <taxon>Pezizomycotina</taxon>
        <taxon>Sordariomycetes</taxon>
        <taxon>Sordariomycetidae</taxon>
        <taxon>Sordariales</taxon>
        <taxon>Chaetomiaceae</taxon>
        <taxon>Parathielavia</taxon>
    </lineage>
</organism>
<dbReference type="EMBL" id="MU853225">
    <property type="protein sequence ID" value="KAK4125514.1"/>
    <property type="molecule type" value="Genomic_DNA"/>
</dbReference>
<gene>
    <name evidence="1" type="ORF">N657DRAFT_631802</name>
</gene>
<comment type="caution">
    <text evidence="1">The sequence shown here is derived from an EMBL/GenBank/DDBJ whole genome shotgun (WGS) entry which is preliminary data.</text>
</comment>
<evidence type="ECO:0000313" key="2">
    <source>
        <dbReference type="Proteomes" id="UP001302602"/>
    </source>
</evidence>
<accession>A0AAN6Z617</accession>
<dbReference type="Proteomes" id="UP001302602">
    <property type="component" value="Unassembled WGS sequence"/>
</dbReference>
<keyword evidence="2" id="KW-1185">Reference proteome</keyword>
<name>A0AAN6Z617_9PEZI</name>
<dbReference type="AlphaFoldDB" id="A0AAN6Z617"/>